<proteinExistence type="predicted"/>
<dbReference type="RefSeq" id="WP_012186068.1">
    <property type="nucleotide sequence ID" value="NC_009954.1"/>
</dbReference>
<dbReference type="KEGG" id="cma:Cmaq_1018"/>
<protein>
    <submittedName>
        <fullName evidence="2">Uncharacterized protein</fullName>
    </submittedName>
</protein>
<keyword evidence="1" id="KW-1133">Transmembrane helix</keyword>
<evidence type="ECO:0000313" key="3">
    <source>
        <dbReference type="Proteomes" id="UP000001137"/>
    </source>
</evidence>
<dbReference type="GeneID" id="5710047"/>
<name>A8MDJ3_CALMQ</name>
<dbReference type="EMBL" id="CP000852">
    <property type="protein sequence ID" value="ABW01849.1"/>
    <property type="molecule type" value="Genomic_DNA"/>
</dbReference>
<sequence length="138" mass="15469">MATIVISPLFLDIVFSLVIIVLGFVIFVESLSDYRLVSAIKRIMAKRVIINPVNVKQYAIIQLYQRGMIRGYFKVVDAALKDPSIGSILISEDKVLVKLAEGIRTPVDTELLVTVSVRGRLDEYYIRSGIKINVKLAE</sequence>
<feature type="transmembrane region" description="Helical" evidence="1">
    <location>
        <begin position="6"/>
        <end position="28"/>
    </location>
</feature>
<keyword evidence="1" id="KW-0472">Membrane</keyword>
<evidence type="ECO:0000256" key="1">
    <source>
        <dbReference type="SAM" id="Phobius"/>
    </source>
</evidence>
<dbReference type="Proteomes" id="UP000001137">
    <property type="component" value="Chromosome"/>
</dbReference>
<dbReference type="HOGENOM" id="CLU_1850529_0_0_2"/>
<keyword evidence="3" id="KW-1185">Reference proteome</keyword>
<keyword evidence="1" id="KW-0812">Transmembrane</keyword>
<evidence type="ECO:0000313" key="2">
    <source>
        <dbReference type="EMBL" id="ABW01849.1"/>
    </source>
</evidence>
<organism evidence="2 3">
    <name type="scientific">Caldivirga maquilingensis (strain ATCC 700844 / DSM 13496 / JCM 10307 / IC-167)</name>
    <dbReference type="NCBI Taxonomy" id="397948"/>
    <lineage>
        <taxon>Archaea</taxon>
        <taxon>Thermoproteota</taxon>
        <taxon>Thermoprotei</taxon>
        <taxon>Thermoproteales</taxon>
        <taxon>Thermoproteaceae</taxon>
        <taxon>Caldivirga</taxon>
    </lineage>
</organism>
<dbReference type="OrthoDB" id="378241at2157"/>
<reference evidence="2 3" key="1">
    <citation type="submission" date="2007-10" db="EMBL/GenBank/DDBJ databases">
        <title>Complete sequence of Caldivirga maquilingensis IC-167.</title>
        <authorList>
            <consortium name="US DOE Joint Genome Institute"/>
            <person name="Copeland A."/>
            <person name="Lucas S."/>
            <person name="Lapidus A."/>
            <person name="Barry K."/>
            <person name="Glavina del Rio T."/>
            <person name="Dalin E."/>
            <person name="Tice H."/>
            <person name="Pitluck S."/>
            <person name="Saunders E."/>
            <person name="Brettin T."/>
            <person name="Bruce D."/>
            <person name="Detter J.C."/>
            <person name="Han C."/>
            <person name="Schmutz J."/>
            <person name="Larimer F."/>
            <person name="Land M."/>
            <person name="Hauser L."/>
            <person name="Kyrpides N."/>
            <person name="Ivanova N."/>
            <person name="Biddle J.F."/>
            <person name="Zhang Z."/>
            <person name="Fitz-Gibbon S.T."/>
            <person name="Lowe T.M."/>
            <person name="Saltikov C."/>
            <person name="House C.H."/>
            <person name="Richardson P."/>
        </authorList>
    </citation>
    <scope>NUCLEOTIDE SEQUENCE [LARGE SCALE GENOMIC DNA]</scope>
    <source>
        <strain evidence="3">ATCC 700844 / DSM 13496 / JCM 10307 / IC-167</strain>
    </source>
</reference>
<accession>A8MDJ3</accession>
<dbReference type="AlphaFoldDB" id="A8MDJ3"/>
<gene>
    <name evidence="2" type="ordered locus">Cmaq_1018</name>
</gene>